<evidence type="ECO:0000313" key="1">
    <source>
        <dbReference type="EMBL" id="KAJ6705641.1"/>
    </source>
</evidence>
<organism evidence="1 2">
    <name type="scientific">Salix purpurea</name>
    <name type="common">Purple osier willow</name>
    <dbReference type="NCBI Taxonomy" id="77065"/>
    <lineage>
        <taxon>Eukaryota</taxon>
        <taxon>Viridiplantae</taxon>
        <taxon>Streptophyta</taxon>
        <taxon>Embryophyta</taxon>
        <taxon>Tracheophyta</taxon>
        <taxon>Spermatophyta</taxon>
        <taxon>Magnoliopsida</taxon>
        <taxon>eudicotyledons</taxon>
        <taxon>Gunneridae</taxon>
        <taxon>Pentapetalae</taxon>
        <taxon>rosids</taxon>
        <taxon>fabids</taxon>
        <taxon>Malpighiales</taxon>
        <taxon>Salicaceae</taxon>
        <taxon>Saliceae</taxon>
        <taxon>Salix</taxon>
    </lineage>
</organism>
<dbReference type="AlphaFoldDB" id="A0A9Q0QFT2"/>
<proteinExistence type="predicted"/>
<name>A0A9Q0QFT2_SALPP</name>
<reference evidence="1" key="2">
    <citation type="journal article" date="2023" name="Int. J. Mol. Sci.">
        <title>De Novo Assembly and Annotation of 11 Diverse Shrub Willow (Salix) Genomes Reveals Novel Gene Organization in Sex-Linked Regions.</title>
        <authorList>
            <person name="Hyden B."/>
            <person name="Feng K."/>
            <person name="Yates T.B."/>
            <person name="Jawdy S."/>
            <person name="Cereghino C."/>
            <person name="Smart L.B."/>
            <person name="Muchero W."/>
        </authorList>
    </citation>
    <scope>NUCLEOTIDE SEQUENCE</scope>
    <source>
        <tissue evidence="1">Shoot tip</tissue>
    </source>
</reference>
<reference evidence="1" key="1">
    <citation type="submission" date="2022-11" db="EMBL/GenBank/DDBJ databases">
        <authorList>
            <person name="Hyden B.L."/>
            <person name="Feng K."/>
            <person name="Yates T."/>
            <person name="Jawdy S."/>
            <person name="Smart L.B."/>
            <person name="Muchero W."/>
        </authorList>
    </citation>
    <scope>NUCLEOTIDE SEQUENCE</scope>
    <source>
        <tissue evidence="1">Shoot tip</tissue>
    </source>
</reference>
<protein>
    <submittedName>
        <fullName evidence="1">Uncharacterized protein</fullName>
    </submittedName>
</protein>
<accession>A0A9Q0QFT2</accession>
<sequence length="45" mass="5070">MVQEEEFNYVEGFQGGVARNEIEVISKECCVGGFLFCFNHSFMSG</sequence>
<evidence type="ECO:0000313" key="2">
    <source>
        <dbReference type="Proteomes" id="UP001151532"/>
    </source>
</evidence>
<gene>
    <name evidence="1" type="ORF">OIU79_010343</name>
</gene>
<dbReference type="Proteomes" id="UP001151532">
    <property type="component" value="Chromosome 3"/>
</dbReference>
<keyword evidence="2" id="KW-1185">Reference proteome</keyword>
<dbReference type="EMBL" id="JAPFFK010000016">
    <property type="protein sequence ID" value="KAJ6705641.1"/>
    <property type="molecule type" value="Genomic_DNA"/>
</dbReference>
<comment type="caution">
    <text evidence="1">The sequence shown here is derived from an EMBL/GenBank/DDBJ whole genome shotgun (WGS) entry which is preliminary data.</text>
</comment>